<evidence type="ECO:0000313" key="2">
    <source>
        <dbReference type="Proteomes" id="UP000799424"/>
    </source>
</evidence>
<dbReference type="OrthoDB" id="2851338at2759"/>
<dbReference type="InterPro" id="IPR011008">
    <property type="entry name" value="Dimeric_a/b-barrel"/>
</dbReference>
<keyword evidence="2" id="KW-1185">Reference proteome</keyword>
<protein>
    <recommendedName>
        <fullName evidence="3">EthD domain-containing protein</fullName>
    </recommendedName>
</protein>
<evidence type="ECO:0000313" key="1">
    <source>
        <dbReference type="EMBL" id="KAF2821898.1"/>
    </source>
</evidence>
<dbReference type="EMBL" id="MU006236">
    <property type="protein sequence ID" value="KAF2821898.1"/>
    <property type="molecule type" value="Genomic_DNA"/>
</dbReference>
<sequence length="166" mass="19023">MAKGVLWVSSRVTQPEKLSDDKFCEWYEDTHIPEVLALPGIPSAVRFEALTPQPSKETWSSEAPWLTVYEMPDIDYRESADFKALDGQSEPSKELLEGIFLNARFDTRFYKEVQCFEPAFESKGGKRFLISAALEPPQGAEQDFDDWYRKEHIPVIAQAPGYVRSR</sequence>
<reference evidence="1" key="1">
    <citation type="journal article" date="2020" name="Stud. Mycol.">
        <title>101 Dothideomycetes genomes: a test case for predicting lifestyles and emergence of pathogens.</title>
        <authorList>
            <person name="Haridas S."/>
            <person name="Albert R."/>
            <person name="Binder M."/>
            <person name="Bloem J."/>
            <person name="Labutti K."/>
            <person name="Salamov A."/>
            <person name="Andreopoulos B."/>
            <person name="Baker S."/>
            <person name="Barry K."/>
            <person name="Bills G."/>
            <person name="Bluhm B."/>
            <person name="Cannon C."/>
            <person name="Castanera R."/>
            <person name="Culley D."/>
            <person name="Daum C."/>
            <person name="Ezra D."/>
            <person name="Gonzalez J."/>
            <person name="Henrissat B."/>
            <person name="Kuo A."/>
            <person name="Liang C."/>
            <person name="Lipzen A."/>
            <person name="Lutzoni F."/>
            <person name="Magnuson J."/>
            <person name="Mondo S."/>
            <person name="Nolan M."/>
            <person name="Ohm R."/>
            <person name="Pangilinan J."/>
            <person name="Park H.-J."/>
            <person name="Ramirez L."/>
            <person name="Alfaro M."/>
            <person name="Sun H."/>
            <person name="Tritt A."/>
            <person name="Yoshinaga Y."/>
            <person name="Zwiers L.-H."/>
            <person name="Turgeon B."/>
            <person name="Goodwin S."/>
            <person name="Spatafora J."/>
            <person name="Crous P."/>
            <person name="Grigoriev I."/>
        </authorList>
    </citation>
    <scope>NUCLEOTIDE SEQUENCE</scope>
    <source>
        <strain evidence="1">CBS 113818</strain>
    </source>
</reference>
<proteinExistence type="predicted"/>
<dbReference type="AlphaFoldDB" id="A0A6A6ZLY7"/>
<dbReference type="Proteomes" id="UP000799424">
    <property type="component" value="Unassembled WGS sequence"/>
</dbReference>
<feature type="non-terminal residue" evidence="1">
    <location>
        <position position="166"/>
    </location>
</feature>
<evidence type="ECO:0008006" key="3">
    <source>
        <dbReference type="Google" id="ProtNLM"/>
    </source>
</evidence>
<dbReference type="SUPFAM" id="SSF54909">
    <property type="entry name" value="Dimeric alpha+beta barrel"/>
    <property type="match status" value="1"/>
</dbReference>
<organism evidence="1 2">
    <name type="scientific">Ophiobolus disseminans</name>
    <dbReference type="NCBI Taxonomy" id="1469910"/>
    <lineage>
        <taxon>Eukaryota</taxon>
        <taxon>Fungi</taxon>
        <taxon>Dikarya</taxon>
        <taxon>Ascomycota</taxon>
        <taxon>Pezizomycotina</taxon>
        <taxon>Dothideomycetes</taxon>
        <taxon>Pleosporomycetidae</taxon>
        <taxon>Pleosporales</taxon>
        <taxon>Pleosporineae</taxon>
        <taxon>Phaeosphaeriaceae</taxon>
        <taxon>Ophiobolus</taxon>
    </lineage>
</organism>
<gene>
    <name evidence="1" type="ORF">CC86DRAFT_247794</name>
</gene>
<name>A0A6A6ZLY7_9PLEO</name>
<accession>A0A6A6ZLY7</accession>